<reference evidence="2" key="1">
    <citation type="submission" date="2022-01" db="EMBL/GenBank/DDBJ databases">
        <authorList>
            <person name="King R."/>
        </authorList>
    </citation>
    <scope>NUCLEOTIDE SEQUENCE</scope>
</reference>
<proteinExistence type="predicted"/>
<evidence type="ECO:0000313" key="3">
    <source>
        <dbReference type="Proteomes" id="UP001153712"/>
    </source>
</evidence>
<keyword evidence="3" id="KW-1185">Reference proteome</keyword>
<protein>
    <submittedName>
        <fullName evidence="2">Uncharacterized protein</fullName>
    </submittedName>
</protein>
<evidence type="ECO:0000313" key="2">
    <source>
        <dbReference type="EMBL" id="CAG9854254.1"/>
    </source>
</evidence>
<accession>A0A9N9XM16</accession>
<dbReference type="AlphaFoldDB" id="A0A9N9XM16"/>
<evidence type="ECO:0000256" key="1">
    <source>
        <dbReference type="SAM" id="MobiDB-lite"/>
    </source>
</evidence>
<organism evidence="2 3">
    <name type="scientific">Phyllotreta striolata</name>
    <name type="common">Striped flea beetle</name>
    <name type="synonym">Crioceris striolata</name>
    <dbReference type="NCBI Taxonomy" id="444603"/>
    <lineage>
        <taxon>Eukaryota</taxon>
        <taxon>Metazoa</taxon>
        <taxon>Ecdysozoa</taxon>
        <taxon>Arthropoda</taxon>
        <taxon>Hexapoda</taxon>
        <taxon>Insecta</taxon>
        <taxon>Pterygota</taxon>
        <taxon>Neoptera</taxon>
        <taxon>Endopterygota</taxon>
        <taxon>Coleoptera</taxon>
        <taxon>Polyphaga</taxon>
        <taxon>Cucujiformia</taxon>
        <taxon>Chrysomeloidea</taxon>
        <taxon>Chrysomelidae</taxon>
        <taxon>Galerucinae</taxon>
        <taxon>Alticini</taxon>
        <taxon>Phyllotreta</taxon>
    </lineage>
</organism>
<feature type="region of interest" description="Disordered" evidence="1">
    <location>
        <begin position="1"/>
        <end position="28"/>
    </location>
</feature>
<dbReference type="OrthoDB" id="6784066at2759"/>
<dbReference type="Proteomes" id="UP001153712">
    <property type="component" value="Chromosome 1"/>
</dbReference>
<name>A0A9N9XM16_PHYSR</name>
<gene>
    <name evidence="2" type="ORF">PHYEVI_LOCUS718</name>
</gene>
<sequence length="215" mass="24422">MTDAPSNDPTPDPYQRIPTARRTSPRFPPSGGVWKFSVGDNKHVVMMDLKEINNVSLIEDKPTKKVTELSVNIPYPILKAKVITSKFGKVILLELSDTKVFLPIRVTSVYEKYIDNFEEENTPSSSLHHRCPASFNTDKFSIIIVVRLPSTPINFRSSSSTTTTASNFRRFIGEKVSELMAKQIDEVIPFKHIKRNSLEITILKNNCRIEHSSWT</sequence>
<dbReference type="EMBL" id="OU900094">
    <property type="protein sequence ID" value="CAG9854254.1"/>
    <property type="molecule type" value="Genomic_DNA"/>
</dbReference>